<evidence type="ECO:0000256" key="1">
    <source>
        <dbReference type="ARBA" id="ARBA00004651"/>
    </source>
</evidence>
<gene>
    <name evidence="8" type="ORF">BJX63DRAFT_409895</name>
</gene>
<organism evidence="8 9">
    <name type="scientific">Aspergillus granulosus</name>
    <dbReference type="NCBI Taxonomy" id="176169"/>
    <lineage>
        <taxon>Eukaryota</taxon>
        <taxon>Fungi</taxon>
        <taxon>Dikarya</taxon>
        <taxon>Ascomycota</taxon>
        <taxon>Pezizomycotina</taxon>
        <taxon>Eurotiomycetes</taxon>
        <taxon>Eurotiomycetidae</taxon>
        <taxon>Eurotiales</taxon>
        <taxon>Aspergillaceae</taxon>
        <taxon>Aspergillus</taxon>
        <taxon>Aspergillus subgen. Nidulantes</taxon>
    </lineage>
</organism>
<protein>
    <recommendedName>
        <fullName evidence="7">Phosphatidylglycerol lysyltransferase C-terminal domain-containing protein</fullName>
    </recommendedName>
</protein>
<evidence type="ECO:0000256" key="4">
    <source>
        <dbReference type="ARBA" id="ARBA00022989"/>
    </source>
</evidence>
<dbReference type="PANTHER" id="PTHR34697">
    <property type="entry name" value="PHOSPHATIDYLGLYCEROL LYSYLTRANSFERASE"/>
    <property type="match status" value="1"/>
</dbReference>
<evidence type="ECO:0000256" key="3">
    <source>
        <dbReference type="ARBA" id="ARBA00022692"/>
    </source>
</evidence>
<dbReference type="EMBL" id="JBFXLT010000118">
    <property type="protein sequence ID" value="KAL2808204.1"/>
    <property type="molecule type" value="Genomic_DNA"/>
</dbReference>
<evidence type="ECO:0000256" key="6">
    <source>
        <dbReference type="SAM" id="MobiDB-lite"/>
    </source>
</evidence>
<dbReference type="Pfam" id="PF09924">
    <property type="entry name" value="LPG_synthase_C"/>
    <property type="match status" value="1"/>
</dbReference>
<keyword evidence="9" id="KW-1185">Reference proteome</keyword>
<dbReference type="Proteomes" id="UP001610334">
    <property type="component" value="Unassembled WGS sequence"/>
</dbReference>
<name>A0ABR4GYG8_9EURO</name>
<comment type="subcellular location">
    <subcellularLocation>
        <location evidence="1">Cell membrane</location>
        <topology evidence="1">Multi-pass membrane protein</topology>
    </subcellularLocation>
</comment>
<dbReference type="InterPro" id="IPR024320">
    <property type="entry name" value="LPG_synthase_C"/>
</dbReference>
<keyword evidence="4" id="KW-1133">Transmembrane helix</keyword>
<keyword evidence="3" id="KW-0812">Transmembrane</keyword>
<evidence type="ECO:0000256" key="5">
    <source>
        <dbReference type="ARBA" id="ARBA00023136"/>
    </source>
</evidence>
<dbReference type="PANTHER" id="PTHR34697:SF2">
    <property type="entry name" value="PHOSPHATIDYLGLYCEROL LYSYLTRANSFERASE"/>
    <property type="match status" value="1"/>
</dbReference>
<feature type="domain" description="Phosphatidylglycerol lysyltransferase C-terminal" evidence="7">
    <location>
        <begin position="165"/>
        <end position="459"/>
    </location>
</feature>
<keyword evidence="2" id="KW-1003">Cell membrane</keyword>
<keyword evidence="5" id="KW-0472">Membrane</keyword>
<evidence type="ECO:0000259" key="7">
    <source>
        <dbReference type="Pfam" id="PF09924"/>
    </source>
</evidence>
<proteinExistence type="predicted"/>
<feature type="compositionally biased region" description="Basic residues" evidence="6">
    <location>
        <begin position="18"/>
        <end position="27"/>
    </location>
</feature>
<reference evidence="8 9" key="1">
    <citation type="submission" date="2024-07" db="EMBL/GenBank/DDBJ databases">
        <title>Section-level genome sequencing and comparative genomics of Aspergillus sections Usti and Cavernicolus.</title>
        <authorList>
            <consortium name="Lawrence Berkeley National Laboratory"/>
            <person name="Nybo J.L."/>
            <person name="Vesth T.C."/>
            <person name="Theobald S."/>
            <person name="Frisvad J.C."/>
            <person name="Larsen T.O."/>
            <person name="Kjaerboelling I."/>
            <person name="Rothschild-Mancinelli K."/>
            <person name="Lyhne E.K."/>
            <person name="Kogle M.E."/>
            <person name="Barry K."/>
            <person name="Clum A."/>
            <person name="Na H."/>
            <person name="Ledsgaard L."/>
            <person name="Lin J."/>
            <person name="Lipzen A."/>
            <person name="Kuo A."/>
            <person name="Riley R."/>
            <person name="Mondo S."/>
            <person name="Labutti K."/>
            <person name="Haridas S."/>
            <person name="Pangalinan J."/>
            <person name="Salamov A.A."/>
            <person name="Simmons B.A."/>
            <person name="Magnuson J.K."/>
            <person name="Chen J."/>
            <person name="Drula E."/>
            <person name="Henrissat B."/>
            <person name="Wiebenga A."/>
            <person name="Lubbers R.J."/>
            <person name="Gomes A.C."/>
            <person name="Makela M.R."/>
            <person name="Stajich J."/>
            <person name="Grigoriev I.V."/>
            <person name="Mortensen U.H."/>
            <person name="De Vries R.P."/>
            <person name="Baker S.E."/>
            <person name="Andersen M.R."/>
        </authorList>
    </citation>
    <scope>NUCLEOTIDE SEQUENCE [LARGE SCALE GENOMIC DNA]</scope>
    <source>
        <strain evidence="8 9">CBS 588.65</strain>
    </source>
</reference>
<accession>A0ABR4GYG8</accession>
<comment type="caution">
    <text evidence="8">The sequence shown here is derived from an EMBL/GenBank/DDBJ whole genome shotgun (WGS) entry which is preliminary data.</text>
</comment>
<feature type="compositionally biased region" description="Polar residues" evidence="6">
    <location>
        <begin position="90"/>
        <end position="120"/>
    </location>
</feature>
<evidence type="ECO:0000256" key="2">
    <source>
        <dbReference type="ARBA" id="ARBA00022475"/>
    </source>
</evidence>
<evidence type="ECO:0000313" key="8">
    <source>
        <dbReference type="EMBL" id="KAL2808204.1"/>
    </source>
</evidence>
<feature type="region of interest" description="Disordered" evidence="6">
    <location>
        <begin position="90"/>
        <end position="130"/>
    </location>
</feature>
<evidence type="ECO:0000313" key="9">
    <source>
        <dbReference type="Proteomes" id="UP001610334"/>
    </source>
</evidence>
<feature type="region of interest" description="Disordered" evidence="6">
    <location>
        <begin position="1"/>
        <end position="40"/>
    </location>
</feature>
<sequence>MADDQDQFSEGAETINGTKKRKGHKKEQKPLSKNWPGAADKRTKVLLADTIGRALSTESVYLVTDVGSDGNKGMGSQNLSVPLSVPVNSHSLSGSTHSYASSSNTLAPSSYENSDTASRYTSDESLESTPDIHTPHNEYSAAHRVVSLSGNASAGDVERLATKYGSVSHMGLLDPSYSVFVNEDKTGGICFKTLYKVAVVMGDPLCDANDIHELVCEFNQYRRRRRWDMSILGAGKEFVQYFSDFKKRPTILRFGKERALNPMTNEVIQETSGKRILTQCRQLLEPSKGGISLHVYIPSLHGRDPKLEADLAAIYDEWRMARNKSGKLQAFITKYDPFLMPNIMTYIYTNGPDGTINGFAGLRCIGGKGGYHIDPYIAAPGARNGISDLLLFTSMAYLRQLGVSYLGLGYEPSESLDPVSKMSPSIAQLTQRMYRHTFQRLPISGKRAYFDKFKPDSDQDTPVYMIFPSRIPEPRQVVAVAHVANISIRRLFFSAKHKPAS</sequence>
<dbReference type="InterPro" id="IPR051211">
    <property type="entry name" value="PG_lysyltransferase"/>
</dbReference>